<dbReference type="EMBL" id="JAUSWN010000001">
    <property type="protein sequence ID" value="MDQ0478326.1"/>
    <property type="molecule type" value="Genomic_DNA"/>
</dbReference>
<dbReference type="CDD" id="cd02696">
    <property type="entry name" value="MurNAc-LAA"/>
    <property type="match status" value="1"/>
</dbReference>
<accession>A0ABU0JML1</accession>
<evidence type="ECO:0000259" key="2">
    <source>
        <dbReference type="SMART" id="SM00646"/>
    </source>
</evidence>
<keyword evidence="4" id="KW-1185">Reference proteome</keyword>
<dbReference type="Pfam" id="PF01832">
    <property type="entry name" value="Glucosaminidase"/>
    <property type="match status" value="1"/>
</dbReference>
<dbReference type="PANTHER" id="PTHR30404:SF0">
    <property type="entry name" value="N-ACETYLMURAMOYL-L-ALANINE AMIDASE AMIC"/>
    <property type="match status" value="1"/>
</dbReference>
<feature type="domain" description="MurNAc-LAA" evidence="2">
    <location>
        <begin position="934"/>
        <end position="1067"/>
    </location>
</feature>
<proteinExistence type="predicted"/>
<dbReference type="Gene3D" id="3.40.630.40">
    <property type="entry name" value="Zn-dependent exopeptidases"/>
    <property type="match status" value="1"/>
</dbReference>
<dbReference type="InterPro" id="IPR002901">
    <property type="entry name" value="MGlyc_endo_b_GlcNAc-like_dom"/>
</dbReference>
<evidence type="ECO:0000313" key="3">
    <source>
        <dbReference type="EMBL" id="MDQ0478326.1"/>
    </source>
</evidence>
<dbReference type="EC" id="3.5.1.28" evidence="3"/>
<dbReference type="InterPro" id="IPR050695">
    <property type="entry name" value="N-acetylmuramoyl_amidase_3"/>
</dbReference>
<evidence type="ECO:0000313" key="4">
    <source>
        <dbReference type="Proteomes" id="UP001224418"/>
    </source>
</evidence>
<organism evidence="3 4">
    <name type="scientific">Hathewaya limosa</name>
    <name type="common">Clostridium limosum</name>
    <dbReference type="NCBI Taxonomy" id="1536"/>
    <lineage>
        <taxon>Bacteria</taxon>
        <taxon>Bacillati</taxon>
        <taxon>Bacillota</taxon>
        <taxon>Clostridia</taxon>
        <taxon>Eubacteriales</taxon>
        <taxon>Clostridiaceae</taxon>
        <taxon>Hathewaya</taxon>
    </lineage>
</organism>
<keyword evidence="1 3" id="KW-0378">Hydrolase</keyword>
<dbReference type="SMART" id="SM00646">
    <property type="entry name" value="Ami_3"/>
    <property type="match status" value="1"/>
</dbReference>
<dbReference type="InterPro" id="IPR002508">
    <property type="entry name" value="MurNAc-LAA_cat"/>
</dbReference>
<dbReference type="PANTHER" id="PTHR30404">
    <property type="entry name" value="N-ACETYLMURAMOYL-L-ALANINE AMIDASE"/>
    <property type="match status" value="1"/>
</dbReference>
<sequence length="1071" mass="122938">MKMKNRKVLSLIYSFIFISFIFSSNMVYAEEVISDMNAIKISLNNLQDEETLSIEKEVKASVISINPVDNVEVYFNDKKMDNIPFQVIHKDDDEKTYGEFSYKLNPKDLSEGKHEIDFIVTDINGNSKKESRNITIEGIKQNVEDEQITEKRRDIKAFVESEKTSIRGRAEITKGQAFSYLRLRNSQKSDEYISNFVTWVWEEGEAEGIRSDIAFAQMMKETGFLKFGGDVSEEQNNFAGIGAVGGGVAGASFPTIQIGIRAVIQHLKAYACKDPLNKELVDPRFNLVTRGCAPYVEDLSNKWAAGDSNYGQDIVKMVEYAKTLESRNPKAILKSFKVYDNGAECNIDNKFVYNKKYTLVAEAESMNTILYQFWIKDKRTNQWTMLRDYSEDNIFTWTSPSDGKDYLIGVHVKDKCSKERLDDFKYTPVQFILEKAKLQSFGVYDGNTEIKDFVFKKGKTYTLRSNAIANSKVLYQFWIKDKRTDKWTMLRDYEENNTCTWTAPTDGKDYLIGVHVKDESSKQRLDDFKYNIMKLESMKSYVQSFGVYDGNNEIKNSVFKKGKTYTLKAVAIAESKPLYQFWIKDKRNGQWTMLRDFAESNTFTWIAPMNGQDYLIGVHVKDNHSIERLDDFKYNPIHLEVEKSHIQSFSVYDGNTEIKNYVFKKGKSYTLKSTAIAESKALYQFWIKDKSNNQWTMLRDFEEGNTITWTAPTEGQDYLLGVHVKDKYSVERLDDFKYSSMKVESGTAQVQSFKMYYGSKEITSHVFQRGKKYTLKATANGASKPLYQFWIKDKSNNQWTMLRDFAESNTVTWTAPTKSCQDYLLGVHIKDKCSQQRLDSFKYQPITLYGTIINNNSKNKKKIVLDAGHGNRNLTYGGYDSGAVGVGGIRESDLTQSLTLKLGQYLQRQNFDIIYTRDYLKGYTQVREDLIQRVDVANSNKADLFVSLHFDSSNNPSANGISTHYSSYKPNLDNSGLQTMNDIVYDRTPCTEAIKSRELSNLIGKRLAELGFVNRGSNDHNLYVTKNTNMPSLLIENGFVTNPTEANKIKDPNMQNKMAEKIGQAINDFFK</sequence>
<evidence type="ECO:0000256" key="1">
    <source>
        <dbReference type="ARBA" id="ARBA00022801"/>
    </source>
</evidence>
<protein>
    <submittedName>
        <fullName evidence="3">N-acetylmuramoyl-L-alanine amidase</fullName>
        <ecNumber evidence="3">3.5.1.28</ecNumber>
    </submittedName>
</protein>
<dbReference type="GO" id="GO:0008745">
    <property type="term" value="F:N-acetylmuramoyl-L-alanine amidase activity"/>
    <property type="evidence" value="ECO:0007669"/>
    <property type="project" value="UniProtKB-EC"/>
</dbReference>
<dbReference type="Proteomes" id="UP001224418">
    <property type="component" value="Unassembled WGS sequence"/>
</dbReference>
<comment type="caution">
    <text evidence="3">The sequence shown here is derived from an EMBL/GenBank/DDBJ whole genome shotgun (WGS) entry which is preliminary data.</text>
</comment>
<dbReference type="SUPFAM" id="SSF53187">
    <property type="entry name" value="Zn-dependent exopeptidases"/>
    <property type="match status" value="1"/>
</dbReference>
<dbReference type="Pfam" id="PF01520">
    <property type="entry name" value="Amidase_3"/>
    <property type="match status" value="1"/>
</dbReference>
<dbReference type="RefSeq" id="WP_343749860.1">
    <property type="nucleotide sequence ID" value="NZ_BAAACJ010000024.1"/>
</dbReference>
<gene>
    <name evidence="3" type="ORF">QOZ93_000027</name>
</gene>
<name>A0ABU0JML1_HATLI</name>
<reference evidence="3 4" key="1">
    <citation type="submission" date="2023-07" db="EMBL/GenBank/DDBJ databases">
        <title>Genomic Encyclopedia of Type Strains, Phase IV (KMG-IV): sequencing the most valuable type-strain genomes for metagenomic binning, comparative biology and taxonomic classification.</title>
        <authorList>
            <person name="Goeker M."/>
        </authorList>
    </citation>
    <scope>NUCLEOTIDE SEQUENCE [LARGE SCALE GENOMIC DNA]</scope>
    <source>
        <strain evidence="3 4">DSM 1400</strain>
    </source>
</reference>